<sequence>MQGNVSLISRFGSRFYKIVDPGLTKVNIITEKLLSIQITEIFKQAIMTKVIIYMFIYSVLYWHIIGPYQATFGVTDVRKALIEQKLFKAYLGTRVLQDCIESCEAIAFEIKEINDEPGIKAKIF</sequence>
<organism evidence="2 3">
    <name type="scientific">Gigaspora rosea</name>
    <dbReference type="NCBI Taxonomy" id="44941"/>
    <lineage>
        <taxon>Eukaryota</taxon>
        <taxon>Fungi</taxon>
        <taxon>Fungi incertae sedis</taxon>
        <taxon>Mucoromycota</taxon>
        <taxon>Glomeromycotina</taxon>
        <taxon>Glomeromycetes</taxon>
        <taxon>Diversisporales</taxon>
        <taxon>Gigasporaceae</taxon>
        <taxon>Gigaspora</taxon>
    </lineage>
</organism>
<dbReference type="AlphaFoldDB" id="A0A397W7T9"/>
<keyword evidence="3" id="KW-1185">Reference proteome</keyword>
<feature type="transmembrane region" description="Helical" evidence="1">
    <location>
        <begin position="50"/>
        <end position="68"/>
    </location>
</feature>
<dbReference type="InterPro" id="IPR036013">
    <property type="entry name" value="Band_7/SPFH_dom_sf"/>
</dbReference>
<evidence type="ECO:0000313" key="3">
    <source>
        <dbReference type="Proteomes" id="UP000266673"/>
    </source>
</evidence>
<dbReference type="STRING" id="44941.A0A397W7T9"/>
<dbReference type="EMBL" id="QKWP01000005">
    <property type="protein sequence ID" value="RIB30765.1"/>
    <property type="molecule type" value="Genomic_DNA"/>
</dbReference>
<protein>
    <submittedName>
        <fullName evidence="2">Uncharacterized protein</fullName>
    </submittedName>
</protein>
<evidence type="ECO:0000313" key="2">
    <source>
        <dbReference type="EMBL" id="RIB30765.1"/>
    </source>
</evidence>
<keyword evidence="1" id="KW-0472">Membrane</keyword>
<name>A0A397W7T9_9GLOM</name>
<reference evidence="2 3" key="1">
    <citation type="submission" date="2018-06" db="EMBL/GenBank/DDBJ databases">
        <title>Comparative genomics reveals the genomic features of Rhizophagus irregularis, R. cerebriforme, R. diaphanum and Gigaspora rosea, and their symbiotic lifestyle signature.</title>
        <authorList>
            <person name="Morin E."/>
            <person name="San Clemente H."/>
            <person name="Chen E.C.H."/>
            <person name="De La Providencia I."/>
            <person name="Hainaut M."/>
            <person name="Kuo A."/>
            <person name="Kohler A."/>
            <person name="Murat C."/>
            <person name="Tang N."/>
            <person name="Roy S."/>
            <person name="Loubradou J."/>
            <person name="Henrissat B."/>
            <person name="Grigoriev I.V."/>
            <person name="Corradi N."/>
            <person name="Roux C."/>
            <person name="Martin F.M."/>
        </authorList>
    </citation>
    <scope>NUCLEOTIDE SEQUENCE [LARGE SCALE GENOMIC DNA]</scope>
    <source>
        <strain evidence="2 3">DAOM 194757</strain>
    </source>
</reference>
<evidence type="ECO:0000256" key="1">
    <source>
        <dbReference type="SAM" id="Phobius"/>
    </source>
</evidence>
<comment type="caution">
    <text evidence="2">The sequence shown here is derived from an EMBL/GenBank/DDBJ whole genome shotgun (WGS) entry which is preliminary data.</text>
</comment>
<keyword evidence="1" id="KW-0812">Transmembrane</keyword>
<proteinExistence type="predicted"/>
<dbReference type="OrthoDB" id="2105077at2759"/>
<keyword evidence="1" id="KW-1133">Transmembrane helix</keyword>
<gene>
    <name evidence="2" type="ORF">C2G38_2308301</name>
</gene>
<accession>A0A397W7T9</accession>
<dbReference type="Proteomes" id="UP000266673">
    <property type="component" value="Unassembled WGS sequence"/>
</dbReference>
<dbReference type="SUPFAM" id="SSF117892">
    <property type="entry name" value="Band 7/SPFH domain"/>
    <property type="match status" value="1"/>
</dbReference>